<dbReference type="PROSITE" id="PS51462">
    <property type="entry name" value="NUDIX"/>
    <property type="match status" value="1"/>
</dbReference>
<evidence type="ECO:0000313" key="5">
    <source>
        <dbReference type="Proteomes" id="UP001500325"/>
    </source>
</evidence>
<feature type="domain" description="Nudix hydrolase" evidence="3">
    <location>
        <begin position="28"/>
        <end position="157"/>
    </location>
</feature>
<comment type="cofactor">
    <cofactor evidence="1">
        <name>Mg(2+)</name>
        <dbReference type="ChEBI" id="CHEBI:18420"/>
    </cofactor>
</comment>
<evidence type="ECO:0000259" key="3">
    <source>
        <dbReference type="PROSITE" id="PS51462"/>
    </source>
</evidence>
<proteinExistence type="predicted"/>
<dbReference type="RefSeq" id="WP_345377984.1">
    <property type="nucleotide sequence ID" value="NZ_BAABIC010000001.1"/>
</dbReference>
<comment type="caution">
    <text evidence="4">The sequence shown here is derived from an EMBL/GenBank/DDBJ whole genome shotgun (WGS) entry which is preliminary data.</text>
</comment>
<evidence type="ECO:0000256" key="2">
    <source>
        <dbReference type="ARBA" id="ARBA00022801"/>
    </source>
</evidence>
<dbReference type="Gene3D" id="3.90.79.10">
    <property type="entry name" value="Nucleoside Triphosphate Pyrophosphohydrolase"/>
    <property type="match status" value="1"/>
</dbReference>
<evidence type="ECO:0000256" key="1">
    <source>
        <dbReference type="ARBA" id="ARBA00001946"/>
    </source>
</evidence>
<organism evidence="4 5">
    <name type="scientific">Pseudonocardia yuanmonensis</name>
    <dbReference type="NCBI Taxonomy" id="1095914"/>
    <lineage>
        <taxon>Bacteria</taxon>
        <taxon>Bacillati</taxon>
        <taxon>Actinomycetota</taxon>
        <taxon>Actinomycetes</taxon>
        <taxon>Pseudonocardiales</taxon>
        <taxon>Pseudonocardiaceae</taxon>
        <taxon>Pseudonocardia</taxon>
    </lineage>
</organism>
<dbReference type="EMBL" id="BAABIC010000001">
    <property type="protein sequence ID" value="GAA4675776.1"/>
    <property type="molecule type" value="Genomic_DNA"/>
</dbReference>
<reference evidence="5" key="1">
    <citation type="journal article" date="2019" name="Int. J. Syst. Evol. Microbiol.">
        <title>The Global Catalogue of Microorganisms (GCM) 10K type strain sequencing project: providing services to taxonomists for standard genome sequencing and annotation.</title>
        <authorList>
            <consortium name="The Broad Institute Genomics Platform"/>
            <consortium name="The Broad Institute Genome Sequencing Center for Infectious Disease"/>
            <person name="Wu L."/>
            <person name="Ma J."/>
        </authorList>
    </citation>
    <scope>NUCLEOTIDE SEQUENCE [LARGE SCALE GENOMIC DNA]</scope>
    <source>
        <strain evidence="5">JCM 18055</strain>
    </source>
</reference>
<gene>
    <name evidence="4" type="ORF">GCM10023215_04720</name>
</gene>
<sequence>MTAAPLPEPSPGGASGDGWQYCAQGHKHWGLYGAAGLLVRSGDLVLLQHRALWSHHGGTWGIPGGARHLGESAEAAARREAAEESALDTGTLVETARFVDDHGGWSYTTVVVQAGEARPVEIRGGESVEFRWFAAPLLGTSEGPELHPGFAATWPRISAL</sequence>
<name>A0ABP8W0Q4_9PSEU</name>
<accession>A0ABP8W0Q4</accession>
<dbReference type="InterPro" id="IPR015797">
    <property type="entry name" value="NUDIX_hydrolase-like_dom_sf"/>
</dbReference>
<keyword evidence="5" id="KW-1185">Reference proteome</keyword>
<protein>
    <submittedName>
        <fullName evidence="4">NUDIX domain-containing protein</fullName>
    </submittedName>
</protein>
<dbReference type="InterPro" id="IPR000086">
    <property type="entry name" value="NUDIX_hydrolase_dom"/>
</dbReference>
<dbReference type="Proteomes" id="UP001500325">
    <property type="component" value="Unassembled WGS sequence"/>
</dbReference>
<evidence type="ECO:0000313" key="4">
    <source>
        <dbReference type="EMBL" id="GAA4675776.1"/>
    </source>
</evidence>
<dbReference type="SUPFAM" id="SSF55811">
    <property type="entry name" value="Nudix"/>
    <property type="match status" value="1"/>
</dbReference>
<dbReference type="PANTHER" id="PTHR43046:SF2">
    <property type="entry name" value="8-OXO-DGTP DIPHOSPHATASE-RELATED"/>
    <property type="match status" value="1"/>
</dbReference>
<dbReference type="PANTHER" id="PTHR43046">
    <property type="entry name" value="GDP-MANNOSE MANNOSYL HYDROLASE"/>
    <property type="match status" value="1"/>
</dbReference>
<dbReference type="Pfam" id="PF00293">
    <property type="entry name" value="NUDIX"/>
    <property type="match status" value="1"/>
</dbReference>
<keyword evidence="2" id="KW-0378">Hydrolase</keyword>